<sequence length="388" mass="44163">MPVQEAELEGLEWVQTTFSLEPRWTIDPDINSIGRTIKSLLQGQETVVSFLTQGAFNKIYDVAADSQALILRVSLPVDPGHKTLSEVATIDWTQRHTSLPVPELIAHDATRATPIGFEWILMRKLPGKTLADAWKDMKFSAKEQLVKQIASYYADMFGNQLRGIGNIYPDSLSPLQNDPPPPPPSCREDGVNAILLGGSYTTGCSSGPLPVECRMDNRFDEEDEVEDTQRTLDIITRLKSSVNNFFPDCGQDSEFSMLLHDDLSQHNILVDQDGRLTGVVDWECPPREEAPDRATYRHNSDGEPDSLYWEHVEEYELTKLRRYLLSEMRRLKPKWIEVFDSAVSKRDFYLAVQNCGSEFHNGDIINWLDEISMGHKKIRSLRDRFDES</sequence>
<dbReference type="Proteomes" id="UP001303222">
    <property type="component" value="Unassembled WGS sequence"/>
</dbReference>
<protein>
    <submittedName>
        <fullName evidence="2">Kinase-like domain-containing protein</fullName>
    </submittedName>
</protein>
<dbReference type="AlphaFoldDB" id="A0AAN6NLW5"/>
<dbReference type="GO" id="GO:0016301">
    <property type="term" value="F:kinase activity"/>
    <property type="evidence" value="ECO:0007669"/>
    <property type="project" value="UniProtKB-KW"/>
</dbReference>
<keyword evidence="3" id="KW-1185">Reference proteome</keyword>
<reference evidence="2" key="1">
    <citation type="journal article" date="2023" name="Mol. Phylogenet. Evol.">
        <title>Genome-scale phylogeny and comparative genomics of the fungal order Sordariales.</title>
        <authorList>
            <person name="Hensen N."/>
            <person name="Bonometti L."/>
            <person name="Westerberg I."/>
            <person name="Brannstrom I.O."/>
            <person name="Guillou S."/>
            <person name="Cros-Aarteil S."/>
            <person name="Calhoun S."/>
            <person name="Haridas S."/>
            <person name="Kuo A."/>
            <person name="Mondo S."/>
            <person name="Pangilinan J."/>
            <person name="Riley R."/>
            <person name="LaButti K."/>
            <person name="Andreopoulos B."/>
            <person name="Lipzen A."/>
            <person name="Chen C."/>
            <person name="Yan M."/>
            <person name="Daum C."/>
            <person name="Ng V."/>
            <person name="Clum A."/>
            <person name="Steindorff A."/>
            <person name="Ohm R.A."/>
            <person name="Martin F."/>
            <person name="Silar P."/>
            <person name="Natvig D.O."/>
            <person name="Lalanne C."/>
            <person name="Gautier V."/>
            <person name="Ament-Velasquez S.L."/>
            <person name="Kruys A."/>
            <person name="Hutchinson M.I."/>
            <person name="Powell A.J."/>
            <person name="Barry K."/>
            <person name="Miller A.N."/>
            <person name="Grigoriev I.V."/>
            <person name="Debuchy R."/>
            <person name="Gladieux P."/>
            <person name="Hiltunen Thoren M."/>
            <person name="Johannesson H."/>
        </authorList>
    </citation>
    <scope>NUCLEOTIDE SEQUENCE</scope>
    <source>
        <strain evidence="2">CBS 626.80</strain>
    </source>
</reference>
<reference evidence="2" key="2">
    <citation type="submission" date="2023-06" db="EMBL/GenBank/DDBJ databases">
        <authorList>
            <consortium name="Lawrence Berkeley National Laboratory"/>
            <person name="Mondo S.J."/>
            <person name="Hensen N."/>
            <person name="Bonometti L."/>
            <person name="Westerberg I."/>
            <person name="Brannstrom I.O."/>
            <person name="Guillou S."/>
            <person name="Cros-Aarteil S."/>
            <person name="Calhoun S."/>
            <person name="Haridas S."/>
            <person name="Kuo A."/>
            <person name="Pangilinan J."/>
            <person name="Riley R."/>
            <person name="Labutti K."/>
            <person name="Andreopoulos B."/>
            <person name="Lipzen A."/>
            <person name="Chen C."/>
            <person name="Yanf M."/>
            <person name="Daum C."/>
            <person name="Ng V."/>
            <person name="Clum A."/>
            <person name="Steindorff A."/>
            <person name="Ohm R."/>
            <person name="Martin F."/>
            <person name="Silar P."/>
            <person name="Natvig D."/>
            <person name="Lalanne C."/>
            <person name="Gautier V."/>
            <person name="Ament-Velasquez S.L."/>
            <person name="Kruys A."/>
            <person name="Hutchinson M.I."/>
            <person name="Powell A.J."/>
            <person name="Barry K."/>
            <person name="Miller A.N."/>
            <person name="Grigoriev I.V."/>
            <person name="Debuchy R."/>
            <person name="Gladieux P."/>
            <person name="Thoren M.H."/>
            <person name="Johannesson H."/>
        </authorList>
    </citation>
    <scope>NUCLEOTIDE SEQUENCE</scope>
    <source>
        <strain evidence="2">CBS 626.80</strain>
    </source>
</reference>
<evidence type="ECO:0000259" key="1">
    <source>
        <dbReference type="Pfam" id="PF01636"/>
    </source>
</evidence>
<dbReference type="EMBL" id="MU859274">
    <property type="protein sequence ID" value="KAK3948271.1"/>
    <property type="molecule type" value="Genomic_DNA"/>
</dbReference>
<keyword evidence="2" id="KW-0418">Kinase</keyword>
<dbReference type="PANTHER" id="PTHR21310">
    <property type="entry name" value="AMINOGLYCOSIDE PHOSPHOTRANSFERASE-RELATED-RELATED"/>
    <property type="match status" value="1"/>
</dbReference>
<dbReference type="Pfam" id="PF01636">
    <property type="entry name" value="APH"/>
    <property type="match status" value="1"/>
</dbReference>
<dbReference type="InterPro" id="IPR002575">
    <property type="entry name" value="Aminoglycoside_PTrfase"/>
</dbReference>
<proteinExistence type="predicted"/>
<name>A0AAN6NLW5_9PEZI</name>
<accession>A0AAN6NLW5</accession>
<evidence type="ECO:0000313" key="2">
    <source>
        <dbReference type="EMBL" id="KAK3948271.1"/>
    </source>
</evidence>
<evidence type="ECO:0000313" key="3">
    <source>
        <dbReference type="Proteomes" id="UP001303222"/>
    </source>
</evidence>
<dbReference type="InterPro" id="IPR011009">
    <property type="entry name" value="Kinase-like_dom_sf"/>
</dbReference>
<organism evidence="2 3">
    <name type="scientific">Pseudoneurospora amorphoporcata</name>
    <dbReference type="NCBI Taxonomy" id="241081"/>
    <lineage>
        <taxon>Eukaryota</taxon>
        <taxon>Fungi</taxon>
        <taxon>Dikarya</taxon>
        <taxon>Ascomycota</taxon>
        <taxon>Pezizomycotina</taxon>
        <taxon>Sordariomycetes</taxon>
        <taxon>Sordariomycetidae</taxon>
        <taxon>Sordariales</taxon>
        <taxon>Sordariaceae</taxon>
        <taxon>Pseudoneurospora</taxon>
    </lineage>
</organism>
<comment type="caution">
    <text evidence="2">The sequence shown here is derived from an EMBL/GenBank/DDBJ whole genome shotgun (WGS) entry which is preliminary data.</text>
</comment>
<gene>
    <name evidence="2" type="ORF">QBC32DRAFT_401068</name>
</gene>
<dbReference type="SUPFAM" id="SSF56112">
    <property type="entry name" value="Protein kinase-like (PK-like)"/>
    <property type="match status" value="1"/>
</dbReference>
<dbReference type="Gene3D" id="3.90.1200.10">
    <property type="match status" value="1"/>
</dbReference>
<dbReference type="PANTHER" id="PTHR21310:SF13">
    <property type="entry name" value="AMINOGLYCOSIDE PHOSPHOTRANSFERASE DOMAIN-CONTAINING PROTEIN"/>
    <property type="match status" value="1"/>
</dbReference>
<feature type="domain" description="Aminoglycoside phosphotransferase" evidence="1">
    <location>
        <begin position="49"/>
        <end position="284"/>
    </location>
</feature>
<dbReference type="InterPro" id="IPR051678">
    <property type="entry name" value="AGP_Transferase"/>
</dbReference>
<keyword evidence="2" id="KW-0808">Transferase</keyword>